<proteinExistence type="predicted"/>
<keyword evidence="2" id="KW-1185">Reference proteome</keyword>
<dbReference type="EMBL" id="CP000510">
    <property type="protein sequence ID" value="ABM03194.1"/>
    <property type="molecule type" value="Genomic_DNA"/>
</dbReference>
<evidence type="ECO:0000313" key="1">
    <source>
        <dbReference type="EMBL" id="ABM03194.1"/>
    </source>
</evidence>
<accession>A1SUM9</accession>
<sequence>MIKKISPKSLVSQICLIMLIGLSLVLSLSLQIYSDEREQVLNYVSSDSTLDRLSSLIFILNKTPFDLHKDIISASQGVGFDLSLDRKPIVIENKKTFYQRNCTT</sequence>
<dbReference type="STRING" id="357804.Ping_1374"/>
<dbReference type="AlphaFoldDB" id="A1SUM9"/>
<dbReference type="HOGENOM" id="CLU_2247844_0_0_6"/>
<dbReference type="Proteomes" id="UP000000639">
    <property type="component" value="Chromosome"/>
</dbReference>
<dbReference type="eggNOG" id="COG3850">
    <property type="taxonomic scope" value="Bacteria"/>
</dbReference>
<gene>
    <name evidence="1" type="ordered locus">Ping_1374</name>
</gene>
<organism evidence="1 2">
    <name type="scientific">Psychromonas ingrahamii (strain DSM 17664 / CCUG 51855 / 37)</name>
    <dbReference type="NCBI Taxonomy" id="357804"/>
    <lineage>
        <taxon>Bacteria</taxon>
        <taxon>Pseudomonadati</taxon>
        <taxon>Pseudomonadota</taxon>
        <taxon>Gammaproteobacteria</taxon>
        <taxon>Alteromonadales</taxon>
        <taxon>Psychromonadaceae</taxon>
        <taxon>Psychromonas</taxon>
    </lineage>
</organism>
<protein>
    <submittedName>
        <fullName evidence="1">Uncharacterized protein</fullName>
    </submittedName>
</protein>
<name>A1SUM9_PSYIN</name>
<evidence type="ECO:0000313" key="2">
    <source>
        <dbReference type="Proteomes" id="UP000000639"/>
    </source>
</evidence>
<reference evidence="1 2" key="1">
    <citation type="submission" date="2007-01" db="EMBL/GenBank/DDBJ databases">
        <title>Complete sequence of Psychromonas ingrahamii 37.</title>
        <authorList>
            <consortium name="US DOE Joint Genome Institute"/>
            <person name="Copeland A."/>
            <person name="Lucas S."/>
            <person name="Lapidus A."/>
            <person name="Barry K."/>
            <person name="Detter J.C."/>
            <person name="Glavina del Rio T."/>
            <person name="Hammon N."/>
            <person name="Israni S."/>
            <person name="Dalin E."/>
            <person name="Tice H."/>
            <person name="Pitluck S."/>
            <person name="Thompson L.S."/>
            <person name="Brettin T."/>
            <person name="Bruce D."/>
            <person name="Han C."/>
            <person name="Tapia R."/>
            <person name="Schmutz J."/>
            <person name="Larimer F."/>
            <person name="Land M."/>
            <person name="Hauser L."/>
            <person name="Kyrpides N."/>
            <person name="Ivanova N."/>
            <person name="Staley J."/>
            <person name="Richardson P."/>
        </authorList>
    </citation>
    <scope>NUCLEOTIDE SEQUENCE [LARGE SCALE GENOMIC DNA]</scope>
    <source>
        <strain evidence="1 2">37</strain>
    </source>
</reference>
<dbReference type="KEGG" id="pin:Ping_1374"/>
<dbReference type="RefSeq" id="WP_011769754.1">
    <property type="nucleotide sequence ID" value="NC_008709.1"/>
</dbReference>